<evidence type="ECO:0000256" key="8">
    <source>
        <dbReference type="ARBA" id="ARBA00023012"/>
    </source>
</evidence>
<dbReference type="GO" id="GO:0000155">
    <property type="term" value="F:phosphorelay sensor kinase activity"/>
    <property type="evidence" value="ECO:0007669"/>
    <property type="project" value="InterPro"/>
</dbReference>
<keyword evidence="9" id="KW-0812">Transmembrane</keyword>
<dbReference type="GO" id="GO:0005524">
    <property type="term" value="F:ATP binding"/>
    <property type="evidence" value="ECO:0007669"/>
    <property type="project" value="UniProtKB-KW"/>
</dbReference>
<accession>A0A7W9KF93</accession>
<dbReference type="Pfam" id="PF02518">
    <property type="entry name" value="HATPase_c"/>
    <property type="match status" value="1"/>
</dbReference>
<keyword evidence="5" id="KW-0547">Nucleotide-binding</keyword>
<feature type="transmembrane region" description="Helical" evidence="9">
    <location>
        <begin position="123"/>
        <end position="140"/>
    </location>
</feature>
<dbReference type="AlphaFoldDB" id="A0A7W9KF93"/>
<dbReference type="CDD" id="cd16917">
    <property type="entry name" value="HATPase_UhpB-NarQ-NarX-like"/>
    <property type="match status" value="1"/>
</dbReference>
<evidence type="ECO:0000256" key="5">
    <source>
        <dbReference type="ARBA" id="ARBA00022741"/>
    </source>
</evidence>
<evidence type="ECO:0000259" key="11">
    <source>
        <dbReference type="Pfam" id="PF07730"/>
    </source>
</evidence>
<keyword evidence="9" id="KW-1133">Transmembrane helix</keyword>
<dbReference type="Gene3D" id="1.20.5.1930">
    <property type="match status" value="1"/>
</dbReference>
<gene>
    <name evidence="12" type="ORF">BJ998_002538</name>
</gene>
<dbReference type="InterPro" id="IPR036890">
    <property type="entry name" value="HATPase_C_sf"/>
</dbReference>
<evidence type="ECO:0000256" key="9">
    <source>
        <dbReference type="SAM" id="Phobius"/>
    </source>
</evidence>
<dbReference type="InterPro" id="IPR050482">
    <property type="entry name" value="Sensor_HK_TwoCompSys"/>
</dbReference>
<organism evidence="12 13">
    <name type="scientific">Kutzneria kofuensis</name>
    <dbReference type="NCBI Taxonomy" id="103725"/>
    <lineage>
        <taxon>Bacteria</taxon>
        <taxon>Bacillati</taxon>
        <taxon>Actinomycetota</taxon>
        <taxon>Actinomycetes</taxon>
        <taxon>Pseudonocardiales</taxon>
        <taxon>Pseudonocardiaceae</taxon>
        <taxon>Kutzneria</taxon>
    </lineage>
</organism>
<evidence type="ECO:0000259" key="10">
    <source>
        <dbReference type="Pfam" id="PF02518"/>
    </source>
</evidence>
<feature type="transmembrane region" description="Helical" evidence="9">
    <location>
        <begin position="59"/>
        <end position="86"/>
    </location>
</feature>
<dbReference type="GO" id="GO:0046983">
    <property type="term" value="F:protein dimerization activity"/>
    <property type="evidence" value="ECO:0007669"/>
    <property type="project" value="InterPro"/>
</dbReference>
<name>A0A7W9KF93_9PSEU</name>
<evidence type="ECO:0000313" key="13">
    <source>
        <dbReference type="Proteomes" id="UP000585638"/>
    </source>
</evidence>
<evidence type="ECO:0000256" key="7">
    <source>
        <dbReference type="ARBA" id="ARBA00022840"/>
    </source>
</evidence>
<comment type="catalytic activity">
    <reaction evidence="1">
        <text>ATP + protein L-histidine = ADP + protein N-phospho-L-histidine.</text>
        <dbReference type="EC" id="2.7.13.3"/>
    </reaction>
</comment>
<dbReference type="Proteomes" id="UP000585638">
    <property type="component" value="Unassembled WGS sequence"/>
</dbReference>
<keyword evidence="3" id="KW-0597">Phosphoprotein</keyword>
<dbReference type="PANTHER" id="PTHR24421:SF10">
    <property type="entry name" value="NITRATE_NITRITE SENSOR PROTEIN NARQ"/>
    <property type="match status" value="1"/>
</dbReference>
<evidence type="ECO:0000256" key="4">
    <source>
        <dbReference type="ARBA" id="ARBA00022679"/>
    </source>
</evidence>
<keyword evidence="8" id="KW-0902">Two-component regulatory system</keyword>
<dbReference type="InterPro" id="IPR011712">
    <property type="entry name" value="Sig_transdc_His_kin_sub3_dim/P"/>
</dbReference>
<reference evidence="12 13" key="1">
    <citation type="submission" date="2020-08" db="EMBL/GenBank/DDBJ databases">
        <title>Sequencing the genomes of 1000 actinobacteria strains.</title>
        <authorList>
            <person name="Klenk H.-P."/>
        </authorList>
    </citation>
    <scope>NUCLEOTIDE SEQUENCE [LARGE SCALE GENOMIC DNA]</scope>
    <source>
        <strain evidence="12 13">DSM 43851</strain>
    </source>
</reference>
<feature type="transmembrane region" description="Helical" evidence="9">
    <location>
        <begin position="29"/>
        <end position="47"/>
    </location>
</feature>
<proteinExistence type="predicted"/>
<dbReference type="EMBL" id="JACHIR010000001">
    <property type="protein sequence ID" value="MBB5891342.1"/>
    <property type="molecule type" value="Genomic_DNA"/>
</dbReference>
<evidence type="ECO:0000256" key="2">
    <source>
        <dbReference type="ARBA" id="ARBA00012438"/>
    </source>
</evidence>
<keyword evidence="7" id="KW-0067">ATP-binding</keyword>
<keyword evidence="4" id="KW-0808">Transferase</keyword>
<dbReference type="EC" id="2.7.13.3" evidence="2"/>
<dbReference type="Pfam" id="PF07730">
    <property type="entry name" value="HisKA_3"/>
    <property type="match status" value="1"/>
</dbReference>
<dbReference type="SUPFAM" id="SSF55874">
    <property type="entry name" value="ATPase domain of HSP90 chaperone/DNA topoisomerase II/histidine kinase"/>
    <property type="match status" value="1"/>
</dbReference>
<feature type="domain" description="Signal transduction histidine kinase subgroup 3 dimerisation and phosphoacceptor" evidence="11">
    <location>
        <begin position="174"/>
        <end position="240"/>
    </location>
</feature>
<dbReference type="InterPro" id="IPR003594">
    <property type="entry name" value="HATPase_dom"/>
</dbReference>
<evidence type="ECO:0000313" key="12">
    <source>
        <dbReference type="EMBL" id="MBB5891342.1"/>
    </source>
</evidence>
<dbReference type="GO" id="GO:0016020">
    <property type="term" value="C:membrane"/>
    <property type="evidence" value="ECO:0007669"/>
    <property type="project" value="InterPro"/>
</dbReference>
<dbReference type="PANTHER" id="PTHR24421">
    <property type="entry name" value="NITRATE/NITRITE SENSOR PROTEIN NARX-RELATED"/>
    <property type="match status" value="1"/>
</dbReference>
<keyword evidence="13" id="KW-1185">Reference proteome</keyword>
<dbReference type="RefSeq" id="WP_184861384.1">
    <property type="nucleotide sequence ID" value="NZ_BAAAWY010000053.1"/>
</dbReference>
<feature type="transmembrane region" description="Helical" evidence="9">
    <location>
        <begin position="98"/>
        <end position="117"/>
    </location>
</feature>
<feature type="domain" description="Histidine kinase/HSP90-like ATPase" evidence="10">
    <location>
        <begin position="279"/>
        <end position="365"/>
    </location>
</feature>
<protein>
    <recommendedName>
        <fullName evidence="2">histidine kinase</fullName>
        <ecNumber evidence="2">2.7.13.3</ecNumber>
    </recommendedName>
</protein>
<evidence type="ECO:0000256" key="1">
    <source>
        <dbReference type="ARBA" id="ARBA00000085"/>
    </source>
</evidence>
<evidence type="ECO:0000256" key="6">
    <source>
        <dbReference type="ARBA" id="ARBA00022777"/>
    </source>
</evidence>
<dbReference type="Gene3D" id="3.30.565.10">
    <property type="entry name" value="Histidine kinase-like ATPase, C-terminal domain"/>
    <property type="match status" value="1"/>
</dbReference>
<feature type="transmembrane region" description="Helical" evidence="9">
    <location>
        <begin position="6"/>
        <end position="22"/>
    </location>
</feature>
<keyword evidence="6 12" id="KW-0418">Kinase</keyword>
<comment type="caution">
    <text evidence="12">The sequence shown here is derived from an EMBL/GenBank/DDBJ whole genome shotgun (WGS) entry which is preliminary data.</text>
</comment>
<sequence length="366" mass="38991">MAPSWLIAQILGTIILAAAFALAEEPSPWIWACYAACMISWLIFAFLEPWYPRVATTMLGISAVVAAAVAGPANDATAVVTACVLLGRYMSLVLPSGYTLLGVFGTCLTATAVSTIVTGHSTTALASYLVLIVLVTLLGLNQRQQQLRAEQAEELLVQRELAQEQQVRAAALDERARIARELHDVLAHSLGTLSVQIKLAEALLEQDDQEGALATVRKSNQLAQDGMEEAHNAVSALRADVPALPDALTDLVEQHRHHHGEVDLAIVGDSRPIPPAAALSLLRATREALTNTAKHAPGETVTVRLEFAEKAVRIVVRNPVPAASPSGRSSGHGLTGMRERLALVHGTIEAGKQADGHWQVTAEVPE</sequence>
<keyword evidence="9" id="KW-0472">Membrane</keyword>
<evidence type="ECO:0000256" key="3">
    <source>
        <dbReference type="ARBA" id="ARBA00022553"/>
    </source>
</evidence>